<dbReference type="Proteomes" id="UP001056120">
    <property type="component" value="Linkage Group LG14"/>
</dbReference>
<name>A0ACB9GM41_9ASTR</name>
<proteinExistence type="predicted"/>
<keyword evidence="2" id="KW-1185">Reference proteome</keyword>
<dbReference type="EMBL" id="CM042031">
    <property type="protein sequence ID" value="KAI3784519.1"/>
    <property type="molecule type" value="Genomic_DNA"/>
</dbReference>
<gene>
    <name evidence="1" type="ORF">L1987_43618</name>
</gene>
<organism evidence="1 2">
    <name type="scientific">Smallanthus sonchifolius</name>
    <dbReference type="NCBI Taxonomy" id="185202"/>
    <lineage>
        <taxon>Eukaryota</taxon>
        <taxon>Viridiplantae</taxon>
        <taxon>Streptophyta</taxon>
        <taxon>Embryophyta</taxon>
        <taxon>Tracheophyta</taxon>
        <taxon>Spermatophyta</taxon>
        <taxon>Magnoliopsida</taxon>
        <taxon>eudicotyledons</taxon>
        <taxon>Gunneridae</taxon>
        <taxon>Pentapetalae</taxon>
        <taxon>asterids</taxon>
        <taxon>campanulids</taxon>
        <taxon>Asterales</taxon>
        <taxon>Asteraceae</taxon>
        <taxon>Asteroideae</taxon>
        <taxon>Heliantheae alliance</taxon>
        <taxon>Millerieae</taxon>
        <taxon>Smallanthus</taxon>
    </lineage>
</organism>
<sequence>MPQDLPGFYYDAEKNRYFPLKSPIPGSSSRNSSSASTSAPKPPPKSTKVKYGQQEMAAKVVKMLHARELCGNSIISNKKKVNFQEQYQNIRTSKPTIWKYQGTGRIVDAALEHVYVNIQTPDGLVGSELLIAGGLNNAFCSYEAGCVGEHASYGRHHMPDAVQPLNIENQTSLKPPRPLWNAIGAPRLLPSNVSCIKISRNYNYPQATDVDSSNSHALITTLGSETSGGSVYSVNLREPLEYVAGYDLIGDRFDFISSISKSTIWTADCNSNGNQTVIGTDSGTVLLHMESRRRTWVFRSKSDVLSVQFDCSGNIVLCGLRNGAILTVDTRQKPQDLHDRHLPKHQIPFPSLKTSQSSSGRSKKRENKWFEVRGNVHHSQMMFMPSSVSCLVALKLYDKYFLASSMDGTVRLYDHRLTQRGAVQEYEGNINSHTRIQMGVDASERFVMSGGEDFYLRVWRLKSGEMVYEDKFMNSVPSVVCWPSVDGGSNRKDHIPGAWLGSQEGLFYFFFQFRGDTSKLIGLPVELTCFDFQYLCFLVDAYGKCGRKLDLLQMLDCDGFSVLSPWWLVDFTSC</sequence>
<reference evidence="1 2" key="2">
    <citation type="journal article" date="2022" name="Mol. Ecol. Resour.">
        <title>The genomes of chicory, endive, great burdock and yacon provide insights into Asteraceae paleo-polyploidization history and plant inulin production.</title>
        <authorList>
            <person name="Fan W."/>
            <person name="Wang S."/>
            <person name="Wang H."/>
            <person name="Wang A."/>
            <person name="Jiang F."/>
            <person name="Liu H."/>
            <person name="Zhao H."/>
            <person name="Xu D."/>
            <person name="Zhang Y."/>
        </authorList>
    </citation>
    <scope>NUCLEOTIDE SEQUENCE [LARGE SCALE GENOMIC DNA]</scope>
    <source>
        <strain evidence="2">cv. Yunnan</strain>
        <tissue evidence="1">Leaves</tissue>
    </source>
</reference>
<comment type="caution">
    <text evidence="1">The sequence shown here is derived from an EMBL/GenBank/DDBJ whole genome shotgun (WGS) entry which is preliminary data.</text>
</comment>
<evidence type="ECO:0000313" key="1">
    <source>
        <dbReference type="EMBL" id="KAI3784519.1"/>
    </source>
</evidence>
<protein>
    <submittedName>
        <fullName evidence="1">Uncharacterized protein</fullName>
    </submittedName>
</protein>
<accession>A0ACB9GM41</accession>
<reference evidence="2" key="1">
    <citation type="journal article" date="2022" name="Mol. Ecol. Resour.">
        <title>The genomes of chicory, endive, great burdock and yacon provide insights into Asteraceae palaeo-polyploidization history and plant inulin production.</title>
        <authorList>
            <person name="Fan W."/>
            <person name="Wang S."/>
            <person name="Wang H."/>
            <person name="Wang A."/>
            <person name="Jiang F."/>
            <person name="Liu H."/>
            <person name="Zhao H."/>
            <person name="Xu D."/>
            <person name="Zhang Y."/>
        </authorList>
    </citation>
    <scope>NUCLEOTIDE SEQUENCE [LARGE SCALE GENOMIC DNA]</scope>
    <source>
        <strain evidence="2">cv. Yunnan</strain>
    </source>
</reference>
<evidence type="ECO:0000313" key="2">
    <source>
        <dbReference type="Proteomes" id="UP001056120"/>
    </source>
</evidence>